<dbReference type="AlphaFoldDB" id="A0A8E2S2K9"/>
<organism evidence="2 3">
    <name type="scientific">Burkholderia multivorans</name>
    <dbReference type="NCBI Taxonomy" id="87883"/>
    <lineage>
        <taxon>Bacteria</taxon>
        <taxon>Pseudomonadati</taxon>
        <taxon>Pseudomonadota</taxon>
        <taxon>Betaproteobacteria</taxon>
        <taxon>Burkholderiales</taxon>
        <taxon>Burkholderiaceae</taxon>
        <taxon>Burkholderia</taxon>
        <taxon>Burkholderia cepacia complex</taxon>
    </lineage>
</organism>
<comment type="caution">
    <text evidence="2">The sequence shown here is derived from an EMBL/GenBank/DDBJ whole genome shotgun (WGS) entry which is preliminary data.</text>
</comment>
<evidence type="ECO:0000313" key="2">
    <source>
        <dbReference type="EMBL" id="PRF28471.1"/>
    </source>
</evidence>
<feature type="region of interest" description="Disordered" evidence="1">
    <location>
        <begin position="41"/>
        <end position="62"/>
    </location>
</feature>
<proteinExistence type="predicted"/>
<feature type="region of interest" description="Disordered" evidence="1">
    <location>
        <begin position="1"/>
        <end position="27"/>
    </location>
</feature>
<feature type="compositionally biased region" description="Low complexity" evidence="1">
    <location>
        <begin position="12"/>
        <end position="27"/>
    </location>
</feature>
<sequence length="62" mass="6649">MATALPHQPDCAPVAPRRAPPAARRFAAPPFPRAHVCVPHASRHPARRMSHGSARPVQELGS</sequence>
<feature type="compositionally biased region" description="Basic residues" evidence="1">
    <location>
        <begin position="41"/>
        <end position="50"/>
    </location>
</feature>
<evidence type="ECO:0000313" key="3">
    <source>
        <dbReference type="Proteomes" id="UP000237686"/>
    </source>
</evidence>
<protein>
    <submittedName>
        <fullName evidence="2">Uncharacterized protein</fullName>
    </submittedName>
</protein>
<evidence type="ECO:0000256" key="1">
    <source>
        <dbReference type="SAM" id="MobiDB-lite"/>
    </source>
</evidence>
<dbReference type="Proteomes" id="UP000237686">
    <property type="component" value="Unassembled WGS sequence"/>
</dbReference>
<name>A0A8E2S2K9_9BURK</name>
<reference evidence="2 3" key="1">
    <citation type="submission" date="2018-03" db="EMBL/GenBank/DDBJ databases">
        <authorList>
            <person name="Nguyen K."/>
            <person name="Fouts D."/>
            <person name="Sutton G."/>
        </authorList>
    </citation>
    <scope>NUCLEOTIDE SEQUENCE [LARGE SCALE GENOMIC DNA]</scope>
    <source>
        <strain evidence="2 3">AU17135</strain>
    </source>
</reference>
<gene>
    <name evidence="2" type="ORF">C6P98_01725</name>
</gene>
<accession>A0A8E2S2K9</accession>
<dbReference type="EMBL" id="PVFZ01000005">
    <property type="protein sequence ID" value="PRF28471.1"/>
    <property type="molecule type" value="Genomic_DNA"/>
</dbReference>